<proteinExistence type="predicted"/>
<comment type="caution">
    <text evidence="1">The sequence shown here is derived from an EMBL/GenBank/DDBJ whole genome shotgun (WGS) entry which is preliminary data.</text>
</comment>
<name>A0A423GPG9_9PSED</name>
<evidence type="ECO:0000313" key="1">
    <source>
        <dbReference type="EMBL" id="ROM94570.1"/>
    </source>
</evidence>
<accession>A0A423GPG9</accession>
<dbReference type="RefSeq" id="WP_123583688.1">
    <property type="nucleotide sequence ID" value="NZ_MOBI01000020.1"/>
</dbReference>
<sequence>MKMLMMVECPNEPFNALVRAGKVGEVIGRILESIKPEAAYFTEQDGLRGGIFLIDVQDSTQIPSFAEPFFLNFNATCKFRLVMSPQDLQKAGLEALGNTWG</sequence>
<dbReference type="AlphaFoldDB" id="A0A423GPG9"/>
<reference evidence="1 2" key="1">
    <citation type="submission" date="2016-10" db="EMBL/GenBank/DDBJ databases">
        <title>Comparative genome analysis of multiple Pseudomonas spp. focuses on biocontrol and plant growth promoting traits.</title>
        <authorList>
            <person name="Tao X.-Y."/>
            <person name="Taylor C.G."/>
        </authorList>
    </citation>
    <scope>NUCLEOTIDE SEQUENCE [LARGE SCALE GENOMIC DNA]</scope>
    <source>
        <strain evidence="1 2">37D10</strain>
    </source>
</reference>
<dbReference type="Proteomes" id="UP000284684">
    <property type="component" value="Unassembled WGS sequence"/>
</dbReference>
<protein>
    <submittedName>
        <fullName evidence="1">Panthothenate synthetase</fullName>
    </submittedName>
</protein>
<gene>
    <name evidence="1" type="ORF">BK658_18675</name>
</gene>
<dbReference type="EMBL" id="MOBI01000020">
    <property type="protein sequence ID" value="ROM94570.1"/>
    <property type="molecule type" value="Genomic_DNA"/>
</dbReference>
<evidence type="ECO:0000313" key="2">
    <source>
        <dbReference type="Proteomes" id="UP000284684"/>
    </source>
</evidence>
<organism evidence="1 2">
    <name type="scientific">Pseudomonas brassicacearum</name>
    <dbReference type="NCBI Taxonomy" id="930166"/>
    <lineage>
        <taxon>Bacteria</taxon>
        <taxon>Pseudomonadati</taxon>
        <taxon>Pseudomonadota</taxon>
        <taxon>Gammaproteobacteria</taxon>
        <taxon>Pseudomonadales</taxon>
        <taxon>Pseudomonadaceae</taxon>
        <taxon>Pseudomonas</taxon>
    </lineage>
</organism>